<keyword evidence="2" id="KW-0808">Transferase</keyword>
<evidence type="ECO:0000259" key="1">
    <source>
        <dbReference type="Pfam" id="PF00483"/>
    </source>
</evidence>
<sequence>MIEWATAPVEWVDPESFIFVVLQQHVDEFAIDVKPRDRYGDAITVVRLDGMTDGAAETVLAARAHLSAEPLIVLFGDQYIQAPVRRVLEQTDADGTIATFNSTDPGYSYARTDNGRVTEVAEKEVISSNATAGLYYFERGTDFVEGAERMIEKNIRTNGLFYVCPVYNQLIEMGKRIEVFEVDEMWSLGDPTAVERFEQAEVR</sequence>
<dbReference type="Pfam" id="PF00483">
    <property type="entry name" value="NTP_transferase"/>
    <property type="match status" value="1"/>
</dbReference>
<evidence type="ECO:0000313" key="2">
    <source>
        <dbReference type="EMBL" id="MXR50998.1"/>
    </source>
</evidence>
<dbReference type="InterPro" id="IPR029044">
    <property type="entry name" value="Nucleotide-diphossugar_trans"/>
</dbReference>
<dbReference type="SUPFAM" id="SSF53448">
    <property type="entry name" value="Nucleotide-diphospho-sugar transferases"/>
    <property type="match status" value="1"/>
</dbReference>
<keyword evidence="3" id="KW-1185">Reference proteome</keyword>
<comment type="caution">
    <text evidence="2">The sequence shown here is derived from an EMBL/GenBank/DDBJ whole genome shotgun (WGS) entry which is preliminary data.</text>
</comment>
<dbReference type="AlphaFoldDB" id="A0A6B0SYX8"/>
<dbReference type="InterPro" id="IPR016873">
    <property type="entry name" value="Caps_polysacc_synth_BcbE_prd"/>
</dbReference>
<feature type="domain" description="Nucleotidyl transferase" evidence="1">
    <location>
        <begin position="15"/>
        <end position="140"/>
    </location>
</feature>
<name>A0A6B0SYX8_9EURY</name>
<reference evidence="2 3" key="1">
    <citation type="submission" date="2019-12" db="EMBL/GenBank/DDBJ databases">
        <title>Isolation and characterization of three novel carbon monoxide-oxidizing members of Halobacteria from salione crusts and soils.</title>
        <authorList>
            <person name="Myers M.R."/>
            <person name="King G.M."/>
        </authorList>
    </citation>
    <scope>NUCLEOTIDE SEQUENCE [LARGE SCALE GENOMIC DNA]</scope>
    <source>
        <strain evidence="2 3">WSH3</strain>
    </source>
</reference>
<evidence type="ECO:0000313" key="3">
    <source>
        <dbReference type="Proteomes" id="UP000466535"/>
    </source>
</evidence>
<dbReference type="GO" id="GO:0016740">
    <property type="term" value="F:transferase activity"/>
    <property type="evidence" value="ECO:0007669"/>
    <property type="project" value="UniProtKB-KW"/>
</dbReference>
<accession>A0A6B0SYX8</accession>
<dbReference type="Proteomes" id="UP000466535">
    <property type="component" value="Unassembled WGS sequence"/>
</dbReference>
<proteinExistence type="predicted"/>
<protein>
    <submittedName>
        <fullName evidence="2">Glycosyl transferase family 2</fullName>
    </submittedName>
</protein>
<dbReference type="PIRSF" id="PIRSF028162">
    <property type="entry name" value="BcbE_prd"/>
    <property type="match status" value="1"/>
</dbReference>
<dbReference type="EMBL" id="WUUT01000001">
    <property type="protein sequence ID" value="MXR50998.1"/>
    <property type="molecule type" value="Genomic_DNA"/>
</dbReference>
<dbReference type="InterPro" id="IPR005835">
    <property type="entry name" value="NTP_transferase_dom"/>
</dbReference>
<dbReference type="Gene3D" id="3.90.550.10">
    <property type="entry name" value="Spore Coat Polysaccharide Biosynthesis Protein SpsA, Chain A"/>
    <property type="match status" value="1"/>
</dbReference>
<organism evidence="2 3">
    <name type="scientific">Halovenus carboxidivorans</name>
    <dbReference type="NCBI Taxonomy" id="2692199"/>
    <lineage>
        <taxon>Archaea</taxon>
        <taxon>Methanobacteriati</taxon>
        <taxon>Methanobacteriota</taxon>
        <taxon>Stenosarchaea group</taxon>
        <taxon>Halobacteria</taxon>
        <taxon>Halobacteriales</taxon>
        <taxon>Haloarculaceae</taxon>
        <taxon>Halovenus</taxon>
    </lineage>
</organism>
<gene>
    <name evidence="2" type="ORF">GRX03_05170</name>
</gene>